<dbReference type="AlphaFoldDB" id="A0AAJ1TDG2"/>
<organism evidence="1 2">
    <name type="scientific">Croceifilum oryzae</name>
    <dbReference type="NCBI Taxonomy" id="1553429"/>
    <lineage>
        <taxon>Bacteria</taxon>
        <taxon>Bacillati</taxon>
        <taxon>Bacillota</taxon>
        <taxon>Bacilli</taxon>
        <taxon>Bacillales</taxon>
        <taxon>Thermoactinomycetaceae</taxon>
        <taxon>Croceifilum</taxon>
    </lineage>
</organism>
<dbReference type="RefSeq" id="WP_307251445.1">
    <property type="nucleotide sequence ID" value="NZ_JAUSUV010000004.1"/>
</dbReference>
<evidence type="ECO:0000313" key="1">
    <source>
        <dbReference type="EMBL" id="MDQ0416808.1"/>
    </source>
</evidence>
<comment type="caution">
    <text evidence="1">The sequence shown here is derived from an EMBL/GenBank/DDBJ whole genome shotgun (WGS) entry which is preliminary data.</text>
</comment>
<dbReference type="EMBL" id="JAUSUV010000004">
    <property type="protein sequence ID" value="MDQ0416808.1"/>
    <property type="molecule type" value="Genomic_DNA"/>
</dbReference>
<sequence>MEDKTIHPNDKAEAMASENYEIYKREVIRLVFPRIFRESNEANTKAKLAAGAKKVGRLPEIRDVVAFYFYLLSYVNGQAYKESGEPNEKYGACFVSYKRIAEDLCMAKDRIKYLADVLEANGLIIRSVHYYEGTKRYKLYYPSWGPRVSDDGYLVSPDGEKIVPDPSVYLPRRD</sequence>
<protein>
    <submittedName>
        <fullName evidence="1">Uncharacterized protein</fullName>
    </submittedName>
</protein>
<dbReference type="Proteomes" id="UP001238450">
    <property type="component" value="Unassembled WGS sequence"/>
</dbReference>
<proteinExistence type="predicted"/>
<gene>
    <name evidence="1" type="ORF">J2Z48_000980</name>
</gene>
<reference evidence="1 2" key="1">
    <citation type="submission" date="2023-07" db="EMBL/GenBank/DDBJ databases">
        <title>Genomic Encyclopedia of Type Strains, Phase IV (KMG-IV): sequencing the most valuable type-strain genomes for metagenomic binning, comparative biology and taxonomic classification.</title>
        <authorList>
            <person name="Goeker M."/>
        </authorList>
    </citation>
    <scope>NUCLEOTIDE SEQUENCE [LARGE SCALE GENOMIC DNA]</scope>
    <source>
        <strain evidence="1 2">DSM 46876</strain>
    </source>
</reference>
<evidence type="ECO:0000313" key="2">
    <source>
        <dbReference type="Proteomes" id="UP001238450"/>
    </source>
</evidence>
<keyword evidence="2" id="KW-1185">Reference proteome</keyword>
<name>A0AAJ1TDG2_9BACL</name>
<accession>A0AAJ1TDG2</accession>